<reference evidence="1" key="1">
    <citation type="journal article" date="2020" name="New Phytol.">
        <title>Comparative genomics reveals dynamic genome evolution in host specialist ectomycorrhizal fungi.</title>
        <authorList>
            <person name="Lofgren L.A."/>
            <person name="Nguyen N.H."/>
            <person name="Vilgalys R."/>
            <person name="Ruytinx J."/>
            <person name="Liao H.L."/>
            <person name="Branco S."/>
            <person name="Kuo A."/>
            <person name="LaButti K."/>
            <person name="Lipzen A."/>
            <person name="Andreopoulos W."/>
            <person name="Pangilinan J."/>
            <person name="Riley R."/>
            <person name="Hundley H."/>
            <person name="Na H."/>
            <person name="Barry K."/>
            <person name="Grigoriev I.V."/>
            <person name="Stajich J.E."/>
            <person name="Kennedy P.G."/>
        </authorList>
    </citation>
    <scope>NUCLEOTIDE SEQUENCE</scope>
    <source>
        <strain evidence="1">DOB743</strain>
    </source>
</reference>
<evidence type="ECO:0000313" key="2">
    <source>
        <dbReference type="Proteomes" id="UP000714275"/>
    </source>
</evidence>
<dbReference type="Proteomes" id="UP000714275">
    <property type="component" value="Unassembled WGS sequence"/>
</dbReference>
<organism evidence="1 2">
    <name type="scientific">Suillus placidus</name>
    <dbReference type="NCBI Taxonomy" id="48579"/>
    <lineage>
        <taxon>Eukaryota</taxon>
        <taxon>Fungi</taxon>
        <taxon>Dikarya</taxon>
        <taxon>Basidiomycota</taxon>
        <taxon>Agaricomycotina</taxon>
        <taxon>Agaricomycetes</taxon>
        <taxon>Agaricomycetidae</taxon>
        <taxon>Boletales</taxon>
        <taxon>Suillineae</taxon>
        <taxon>Suillaceae</taxon>
        <taxon>Suillus</taxon>
    </lineage>
</organism>
<dbReference type="AlphaFoldDB" id="A0A9P7CV58"/>
<dbReference type="Pfam" id="PF18759">
    <property type="entry name" value="Plavaka"/>
    <property type="match status" value="1"/>
</dbReference>
<name>A0A9P7CV58_9AGAM</name>
<dbReference type="OrthoDB" id="3239511at2759"/>
<accession>A0A9P7CV58</accession>
<proteinExistence type="predicted"/>
<evidence type="ECO:0000313" key="1">
    <source>
        <dbReference type="EMBL" id="KAG1761220.1"/>
    </source>
</evidence>
<gene>
    <name evidence="1" type="ORF">EV702DRAFT_1053130</name>
</gene>
<protein>
    <submittedName>
        <fullName evidence="1">Uncharacterized protein</fullName>
    </submittedName>
</protein>
<dbReference type="EMBL" id="JABBWD010000378">
    <property type="protein sequence ID" value="KAG1761220.1"/>
    <property type="molecule type" value="Genomic_DNA"/>
</dbReference>
<keyword evidence="2" id="KW-1185">Reference proteome</keyword>
<comment type="caution">
    <text evidence="1">The sequence shown here is derived from an EMBL/GenBank/DDBJ whole genome shotgun (WGS) entry which is preliminary data.</text>
</comment>
<sequence>MSANLQYILDERHFKPKGFDSHRRACEQHARDSEEDAEQWASIPAMQAVVPALTVQAAHDDGKSLHQPVIIQTEDFTLTNYVDVRNTWEAASHRLMLKFDGDSFIQFIDEPWTADAFWECQSQIPPDTKPLAFILYADKAKLLSFGREKGYPVIACLANLPVAIRNGNGVGGGQVVGWLPLIKDDPKYRDKDSEDCTAFDKWLMGELLGQYCEDKLSSIMPHNYPLCTSQATSTLLIEARAEHRKGRREVILESWAIRDVDNAFHDMNHKTTDVHHTLSNDRLHVDILSFFGDHMWSKLQLLIGLLGCDKVAQVDENKYEVIFKSYMPLNQLLTFAAHAVLLNAGESKLAYLLLQCICAYLEVDWCTALKVHTTKTIAAGQEALQEFSELMDILCADHWSLVSEFICGRVEELDAYNTQMAEHETDPDNNIWIEATEKSLEIIEEQHDNNPSFRHFRTKLNRFLNALPAVTQHMNMLPFDKHSHMTHPKKITEFQFLKVNYKSLVDFCQTMDYLCCSLSFHNLPRYDCVIVNTTTVRRRLQKDKHLKFWHVRQQPREMANGDIFLRMKQIYKSYLTISSNPEWHSLDVCSLALPLSFCTLTTIILSNKPLKFGGPILVGHYNGLDQTNEIDVKSSHRRIKVFEHLQNHTDEPQTFTPLVHLQWGHNIPDTQFTLGRGLELWHGYFKVPAILTIKLIHRLGLKKIRGSIANASNFQLENTTVSKRVQECLKKAWRHQLISYPDIISIQVGSKDRDEVIPAEMCIIALDQCDLPPEFLLSMVEFSSRIAWHSSALESTTQSQLTNALLLKFTVLARHWDHCNSKPNLSHQAQPTTATKWFMEYHQPDLPSANKFIVLGDS</sequence>
<dbReference type="InterPro" id="IPR041078">
    <property type="entry name" value="Plavaka"/>
</dbReference>